<feature type="region of interest" description="Disordered" evidence="1">
    <location>
        <begin position="34"/>
        <end position="53"/>
    </location>
</feature>
<feature type="transmembrane region" description="Helical" evidence="2">
    <location>
        <begin position="311"/>
        <end position="331"/>
    </location>
</feature>
<keyword evidence="2" id="KW-1133">Transmembrane helix</keyword>
<dbReference type="Proteomes" id="UP000601435">
    <property type="component" value="Unassembled WGS sequence"/>
</dbReference>
<evidence type="ECO:0000256" key="2">
    <source>
        <dbReference type="SAM" id="Phobius"/>
    </source>
</evidence>
<dbReference type="EMBL" id="CAJNJA010018132">
    <property type="protein sequence ID" value="CAE7415885.1"/>
    <property type="molecule type" value="Genomic_DNA"/>
</dbReference>
<dbReference type="OrthoDB" id="427722at2759"/>
<evidence type="ECO:0000313" key="4">
    <source>
        <dbReference type="Proteomes" id="UP000601435"/>
    </source>
</evidence>
<gene>
    <name evidence="3" type="ORF">SNEC2469_LOCUS11423</name>
</gene>
<organism evidence="3 4">
    <name type="scientific">Symbiodinium necroappetens</name>
    <dbReference type="NCBI Taxonomy" id="1628268"/>
    <lineage>
        <taxon>Eukaryota</taxon>
        <taxon>Sar</taxon>
        <taxon>Alveolata</taxon>
        <taxon>Dinophyceae</taxon>
        <taxon>Suessiales</taxon>
        <taxon>Symbiodiniaceae</taxon>
        <taxon>Symbiodinium</taxon>
    </lineage>
</organism>
<sequence>MISEKNIIAKHPSTLTGEAVVVGSDAGSILRTMSSGKSPLLGGSSSGGGRTGARAGPIVIKPREYRSTFQTVGFLENAWPRYPSAFDIGYGTGWMPSFLLLNSFYPVDNIINAFAQGAETLQLQVAYQTVQVLGGKRVADNLLGFLQAPLYGLVPYCCEGFLYLLQMASFLLLPLLLLVFGLCYELVGMFFATNPEEYDVVLRSKSHIPDMTFSGVVSGHTLEDWLGGLSSVSYVALLGSAGTAALMLALICESNFLRNLPPFDFQHSVHRLINALGNIIVTTYLWAILSFVISSVLWFAMVVVIYPEQMLTALACAGGLAAVFATMISGLKTTKDELERSLREEIPEVLELACATFLDQYDKTSSGRSKAVSAQFRKLEESLAENSYRYVRARLSQSKDVQEIIDVRNKKPPKEVLGSLFNRALVKQKNWDAITASETGDGSAVETTETVLESLGLPQEDTSVMPYLDLRMRLEDKEREEGGENIHTFGSDLQEKLMKVYVRMQERHMDVAPDVDEALRNPKRLAICMSRANSAKFKALERISEGKDARSSLQMLGQVESGHS</sequence>
<accession>A0A812R2H7</accession>
<feature type="transmembrane region" description="Helical" evidence="2">
    <location>
        <begin position="232"/>
        <end position="251"/>
    </location>
</feature>
<keyword evidence="2" id="KW-0472">Membrane</keyword>
<evidence type="ECO:0008006" key="5">
    <source>
        <dbReference type="Google" id="ProtNLM"/>
    </source>
</evidence>
<keyword evidence="2" id="KW-0812">Transmembrane</keyword>
<comment type="caution">
    <text evidence="3">The sequence shown here is derived from an EMBL/GenBank/DDBJ whole genome shotgun (WGS) entry which is preliminary data.</text>
</comment>
<dbReference type="AlphaFoldDB" id="A0A812R2H7"/>
<feature type="compositionally biased region" description="Low complexity" evidence="1">
    <location>
        <begin position="34"/>
        <end position="43"/>
    </location>
</feature>
<evidence type="ECO:0000313" key="3">
    <source>
        <dbReference type="EMBL" id="CAE7415885.1"/>
    </source>
</evidence>
<feature type="transmembrane region" description="Helical" evidence="2">
    <location>
        <begin position="272"/>
        <end position="305"/>
    </location>
</feature>
<name>A0A812R2H7_9DINO</name>
<feature type="transmembrane region" description="Helical" evidence="2">
    <location>
        <begin position="170"/>
        <end position="192"/>
    </location>
</feature>
<keyword evidence="4" id="KW-1185">Reference proteome</keyword>
<protein>
    <recommendedName>
        <fullName evidence="5">Transmembrane protein</fullName>
    </recommendedName>
</protein>
<reference evidence="3" key="1">
    <citation type="submission" date="2021-02" db="EMBL/GenBank/DDBJ databases">
        <authorList>
            <person name="Dougan E. K."/>
            <person name="Rhodes N."/>
            <person name="Thang M."/>
            <person name="Chan C."/>
        </authorList>
    </citation>
    <scope>NUCLEOTIDE SEQUENCE</scope>
</reference>
<proteinExistence type="predicted"/>
<evidence type="ECO:0000256" key="1">
    <source>
        <dbReference type="SAM" id="MobiDB-lite"/>
    </source>
</evidence>